<evidence type="ECO:0000313" key="12">
    <source>
        <dbReference type="Proteomes" id="UP000261380"/>
    </source>
</evidence>
<evidence type="ECO:0000259" key="10">
    <source>
        <dbReference type="PROSITE" id="PS50268"/>
    </source>
</evidence>
<dbReference type="SMART" id="SM00112">
    <property type="entry name" value="CA"/>
    <property type="match status" value="3"/>
</dbReference>
<dbReference type="Gene3D" id="2.60.40.60">
    <property type="entry name" value="Cadherins"/>
    <property type="match status" value="3"/>
</dbReference>
<dbReference type="InterPro" id="IPR013164">
    <property type="entry name" value="Cadherin_N"/>
</dbReference>
<evidence type="ECO:0000256" key="2">
    <source>
        <dbReference type="ARBA" id="ARBA00022692"/>
    </source>
</evidence>
<reference evidence="11" key="1">
    <citation type="submission" date="2025-08" db="UniProtKB">
        <authorList>
            <consortium name="Ensembl"/>
        </authorList>
    </citation>
    <scope>IDENTIFICATION</scope>
</reference>
<dbReference type="GeneTree" id="ENSGT00940000164983"/>
<feature type="domain" description="Cadherin" evidence="10">
    <location>
        <begin position="222"/>
        <end position="326"/>
    </location>
</feature>
<keyword evidence="5" id="KW-0130">Cell adhesion</keyword>
<keyword evidence="8" id="KW-0325">Glycoprotein</keyword>
<dbReference type="InterPro" id="IPR015919">
    <property type="entry name" value="Cadherin-like_sf"/>
</dbReference>
<reference evidence="11" key="2">
    <citation type="submission" date="2025-09" db="UniProtKB">
        <authorList>
            <consortium name="Ensembl"/>
        </authorList>
    </citation>
    <scope>IDENTIFICATION</scope>
</reference>
<dbReference type="Ensembl" id="ENSXCOT00000003926.1">
    <property type="protein sequence ID" value="ENSXCOP00000003883.1"/>
    <property type="gene ID" value="ENSXCOG00000003050.1"/>
</dbReference>
<dbReference type="InterPro" id="IPR020894">
    <property type="entry name" value="Cadherin_CS"/>
</dbReference>
<keyword evidence="4 9" id="KW-0106">Calcium</keyword>
<accession>A0A3B5KUT6</accession>
<dbReference type="InterPro" id="IPR002126">
    <property type="entry name" value="Cadherin-like_dom"/>
</dbReference>
<dbReference type="PROSITE" id="PS50268">
    <property type="entry name" value="CADHERIN_2"/>
    <property type="match status" value="3"/>
</dbReference>
<keyword evidence="3" id="KW-0677">Repeat</keyword>
<feature type="domain" description="Cadherin" evidence="10">
    <location>
        <begin position="6"/>
        <end position="112"/>
    </location>
</feature>
<comment type="subcellular location">
    <subcellularLocation>
        <location evidence="1">Membrane</location>
        <topology evidence="1">Single-pass membrane protein</topology>
    </subcellularLocation>
</comment>
<dbReference type="AlphaFoldDB" id="A0A3B5KUT6"/>
<dbReference type="GO" id="GO:0009653">
    <property type="term" value="P:anatomical structure morphogenesis"/>
    <property type="evidence" value="ECO:0007669"/>
    <property type="project" value="UniProtKB-ARBA"/>
</dbReference>
<dbReference type="GO" id="GO:0007156">
    <property type="term" value="P:homophilic cell adhesion via plasma membrane adhesion molecules"/>
    <property type="evidence" value="ECO:0007669"/>
    <property type="project" value="InterPro"/>
</dbReference>
<sequence>MGLGTIEAQTRYSIPEELKPGSVVGNLAKDLGLSLAEIFYRKLRVASEAGEQYFSVDAGKGELVVNDRIDREALCGQSVSCVLPLQLVIENPLHLHRLDVEIKDINDNSPVFQAKQLSIKIAETAAVGTRFALENAEDLDVGSNSVKSYSLSRNECFALKMKEVDDGRAVPELVLEKSLDREKKAVHELKLTAVDGGNPALSGTAQIVIHVLDANDNFPVFEKNNYKISLPENTEKGTSVIKITATDADEGPNGEIEFFFGPRTPESVLSIFEIKSLTGDIYLTGNLDYEKSTSYKIEISAKDKGVPEMEIIPVTIIDVNDNPPIFSQASYDIQNYPLVPPTLHFPPHSALMVLHTVLQLVVPLEVQILVPPTVLNFDVAFQHSVLNVLQAGTLKLLL</sequence>
<keyword evidence="12" id="KW-1185">Reference proteome</keyword>
<dbReference type="PROSITE" id="PS00232">
    <property type="entry name" value="CADHERIN_1"/>
    <property type="match status" value="2"/>
</dbReference>
<dbReference type="InterPro" id="IPR050174">
    <property type="entry name" value="Protocadherin/Cadherin-CA"/>
</dbReference>
<dbReference type="GO" id="GO:0005509">
    <property type="term" value="F:calcium ion binding"/>
    <property type="evidence" value="ECO:0007669"/>
    <property type="project" value="UniProtKB-UniRule"/>
</dbReference>
<proteinExistence type="predicted"/>
<keyword evidence="7" id="KW-0472">Membrane</keyword>
<organism evidence="11 12">
    <name type="scientific">Xiphophorus couchianus</name>
    <name type="common">Monterrey platyfish</name>
    <dbReference type="NCBI Taxonomy" id="32473"/>
    <lineage>
        <taxon>Eukaryota</taxon>
        <taxon>Metazoa</taxon>
        <taxon>Chordata</taxon>
        <taxon>Craniata</taxon>
        <taxon>Vertebrata</taxon>
        <taxon>Euteleostomi</taxon>
        <taxon>Actinopterygii</taxon>
        <taxon>Neopterygii</taxon>
        <taxon>Teleostei</taxon>
        <taxon>Neoteleostei</taxon>
        <taxon>Acanthomorphata</taxon>
        <taxon>Ovalentaria</taxon>
        <taxon>Atherinomorphae</taxon>
        <taxon>Cyprinodontiformes</taxon>
        <taxon>Poeciliidae</taxon>
        <taxon>Poeciliinae</taxon>
        <taxon>Xiphophorus</taxon>
    </lineage>
</organism>
<evidence type="ECO:0000256" key="3">
    <source>
        <dbReference type="ARBA" id="ARBA00022737"/>
    </source>
</evidence>
<evidence type="ECO:0000256" key="1">
    <source>
        <dbReference type="ARBA" id="ARBA00004167"/>
    </source>
</evidence>
<dbReference type="Pfam" id="PF00028">
    <property type="entry name" value="Cadherin"/>
    <property type="match status" value="2"/>
</dbReference>
<evidence type="ECO:0000256" key="7">
    <source>
        <dbReference type="ARBA" id="ARBA00023136"/>
    </source>
</evidence>
<evidence type="ECO:0000256" key="6">
    <source>
        <dbReference type="ARBA" id="ARBA00022989"/>
    </source>
</evidence>
<dbReference type="CDD" id="cd11304">
    <property type="entry name" value="Cadherin_repeat"/>
    <property type="match status" value="3"/>
</dbReference>
<evidence type="ECO:0000256" key="8">
    <source>
        <dbReference type="ARBA" id="ARBA00023180"/>
    </source>
</evidence>
<dbReference type="PANTHER" id="PTHR24028">
    <property type="entry name" value="CADHERIN-87A"/>
    <property type="match status" value="1"/>
</dbReference>
<dbReference type="GO" id="GO:0005886">
    <property type="term" value="C:plasma membrane"/>
    <property type="evidence" value="ECO:0007669"/>
    <property type="project" value="InterPro"/>
</dbReference>
<keyword evidence="6" id="KW-1133">Transmembrane helix</keyword>
<evidence type="ECO:0000256" key="5">
    <source>
        <dbReference type="ARBA" id="ARBA00022889"/>
    </source>
</evidence>
<dbReference type="PRINTS" id="PR00205">
    <property type="entry name" value="CADHERIN"/>
</dbReference>
<name>A0A3B5KUT6_9TELE</name>
<evidence type="ECO:0000256" key="9">
    <source>
        <dbReference type="PROSITE-ProRule" id="PRU00043"/>
    </source>
</evidence>
<evidence type="ECO:0000313" key="11">
    <source>
        <dbReference type="Ensembl" id="ENSXCOP00000003883.1"/>
    </source>
</evidence>
<evidence type="ECO:0000256" key="4">
    <source>
        <dbReference type="ARBA" id="ARBA00022837"/>
    </source>
</evidence>
<dbReference type="Proteomes" id="UP000261380">
    <property type="component" value="Unplaced"/>
</dbReference>
<dbReference type="PANTHER" id="PTHR24028:SF236">
    <property type="entry name" value="PROTOCADHERIN GAMMA-C3"/>
    <property type="match status" value="1"/>
</dbReference>
<dbReference type="SUPFAM" id="SSF49313">
    <property type="entry name" value="Cadherin-like"/>
    <property type="match status" value="3"/>
</dbReference>
<dbReference type="Pfam" id="PF08266">
    <property type="entry name" value="Cadherin_2"/>
    <property type="match status" value="1"/>
</dbReference>
<protein>
    <recommendedName>
        <fullName evidence="10">Cadherin domain-containing protein</fullName>
    </recommendedName>
</protein>
<feature type="domain" description="Cadherin" evidence="10">
    <location>
        <begin position="113"/>
        <end position="221"/>
    </location>
</feature>
<keyword evidence="2" id="KW-0812">Transmembrane</keyword>